<proteinExistence type="predicted"/>
<dbReference type="InterPro" id="IPR023393">
    <property type="entry name" value="START-like_dom_sf"/>
</dbReference>
<keyword evidence="2" id="KW-0472">Membrane</keyword>
<name>A0A255XNZ2_9PROT</name>
<evidence type="ECO:0000313" key="3">
    <source>
        <dbReference type="EMBL" id="OYQ18679.1"/>
    </source>
</evidence>
<gene>
    <name evidence="3" type="ORF">CHR90_10485</name>
</gene>
<protein>
    <recommendedName>
        <fullName evidence="5">Carbon monoxide dehydrogenase</fullName>
    </recommendedName>
</protein>
<dbReference type="RefSeq" id="WP_094408942.1">
    <property type="nucleotide sequence ID" value="NZ_BMJZ01000001.1"/>
</dbReference>
<feature type="region of interest" description="Disordered" evidence="1">
    <location>
        <begin position="155"/>
        <end position="186"/>
    </location>
</feature>
<evidence type="ECO:0000256" key="1">
    <source>
        <dbReference type="SAM" id="MobiDB-lite"/>
    </source>
</evidence>
<dbReference type="PANTHER" id="PTHR38588:SF1">
    <property type="entry name" value="BLL0334 PROTEIN"/>
    <property type="match status" value="1"/>
</dbReference>
<dbReference type="CDD" id="cd05018">
    <property type="entry name" value="CoxG"/>
    <property type="match status" value="1"/>
</dbReference>
<dbReference type="PANTHER" id="PTHR38588">
    <property type="entry name" value="BLL0334 PROTEIN"/>
    <property type="match status" value="1"/>
</dbReference>
<dbReference type="AlphaFoldDB" id="A0A255XNZ2"/>
<feature type="transmembrane region" description="Helical" evidence="2">
    <location>
        <begin position="206"/>
        <end position="224"/>
    </location>
</feature>
<reference evidence="3 4" key="1">
    <citation type="submission" date="2017-07" db="EMBL/GenBank/DDBJ databases">
        <title>Elstera cyanobacteriorum sp. nov., a novel bacterium isolated from cyanobacterial aggregates in a eutrophic lake.</title>
        <authorList>
            <person name="Cai H."/>
        </authorList>
    </citation>
    <scope>NUCLEOTIDE SEQUENCE [LARGE SCALE GENOMIC DNA]</scope>
    <source>
        <strain evidence="3 4">TH019</strain>
    </source>
</reference>
<organism evidence="3 4">
    <name type="scientific">Elstera cyanobacteriorum</name>
    <dbReference type="NCBI Taxonomy" id="2022747"/>
    <lineage>
        <taxon>Bacteria</taxon>
        <taxon>Pseudomonadati</taxon>
        <taxon>Pseudomonadota</taxon>
        <taxon>Alphaproteobacteria</taxon>
        <taxon>Rhodospirillales</taxon>
        <taxon>Rhodospirillaceae</taxon>
        <taxon>Elstera</taxon>
    </lineage>
</organism>
<evidence type="ECO:0000313" key="4">
    <source>
        <dbReference type="Proteomes" id="UP000216361"/>
    </source>
</evidence>
<comment type="caution">
    <text evidence="3">The sequence shown here is derived from an EMBL/GenBank/DDBJ whole genome shotgun (WGS) entry which is preliminary data.</text>
</comment>
<dbReference type="Gene3D" id="3.30.530.20">
    <property type="match status" value="1"/>
</dbReference>
<dbReference type="OrthoDB" id="9787428at2"/>
<evidence type="ECO:0000256" key="2">
    <source>
        <dbReference type="SAM" id="Phobius"/>
    </source>
</evidence>
<accession>A0A255XNZ2</accession>
<feature type="compositionally biased region" description="Acidic residues" evidence="1">
    <location>
        <begin position="155"/>
        <end position="167"/>
    </location>
</feature>
<dbReference type="InterPro" id="IPR010419">
    <property type="entry name" value="CO_DH_gsu"/>
</dbReference>
<keyword evidence="2" id="KW-0812">Transmembrane</keyword>
<evidence type="ECO:0008006" key="5">
    <source>
        <dbReference type="Google" id="ProtNLM"/>
    </source>
</evidence>
<dbReference type="Pfam" id="PF06240">
    <property type="entry name" value="COXG"/>
    <property type="match status" value="1"/>
</dbReference>
<dbReference type="EMBL" id="NOXS01000032">
    <property type="protein sequence ID" value="OYQ18679.1"/>
    <property type="molecule type" value="Genomic_DNA"/>
</dbReference>
<dbReference type="SUPFAM" id="SSF55961">
    <property type="entry name" value="Bet v1-like"/>
    <property type="match status" value="1"/>
</dbReference>
<keyword evidence="2" id="KW-1133">Transmembrane helix</keyword>
<keyword evidence="4" id="KW-1185">Reference proteome</keyword>
<sequence>MDLTGETIIAAPRARVWQALNDPEILKQAIPGCESVDKQSDTEFAAKVTAKIGPVKASFTGQVTLLDLDPPNGYRIQGEGKGGPAGFAKGGATVRLEDVPEGTKLLYTVDAQIGGKLAQIGSRLIDGAAKSLAGEFFQKFNSLVSAAAPAVADAEEAGEAAADDGAIDDVPPPPAETASPATADEAKAMDEVAEIVDEEVKALAPWLWISGLLLILAALLVAVVA</sequence>
<dbReference type="Proteomes" id="UP000216361">
    <property type="component" value="Unassembled WGS sequence"/>
</dbReference>